<evidence type="ECO:0000313" key="3">
    <source>
        <dbReference type="Proteomes" id="UP000295707"/>
    </source>
</evidence>
<dbReference type="InterPro" id="IPR027417">
    <property type="entry name" value="P-loop_NTPase"/>
</dbReference>
<reference evidence="2 3" key="1">
    <citation type="submission" date="2019-03" db="EMBL/GenBank/DDBJ databases">
        <title>Genomic Encyclopedia of Type Strains, Phase IV (KMG-IV): sequencing the most valuable type-strain genomes for metagenomic binning, comparative biology and taxonomic classification.</title>
        <authorList>
            <person name="Goeker M."/>
        </authorList>
    </citation>
    <scope>NUCLEOTIDE SEQUENCE [LARGE SCALE GENOMIC DNA]</scope>
    <source>
        <strain evidence="2 3">DSM 19610</strain>
    </source>
</reference>
<dbReference type="Proteomes" id="UP000295707">
    <property type="component" value="Unassembled WGS sequence"/>
</dbReference>
<dbReference type="InterPro" id="IPR026634">
    <property type="entry name" value="TPST-like"/>
</dbReference>
<sequence length="292" mass="33802">MGRTSSRWIIVLSAARSGSTLLSVILGAHSRIIAPPELHLLRYKTFEEWRNSYPMALRSLCVLMEKLGEKSDTGSIESRFCGMQTVDIYREIVGHENRGKLLVDKSPSYGRMGDDIKRLEEIKPFYIWLIRHPLGVMASRTDRQKVQMKQRRNELSLLKYYFLALKYKVQTLLGITTRTQLEYWKEVHTCFEKHLSGVSDDRKHVVHFEDLVRNPEVVVKDLCNKLQIDIQPSMLDPVKSVTDDFEWGLGDEKIHKHKKIDSGVADDWKDRCDASVLNGEIRKLMERIGVIC</sequence>
<gene>
    <name evidence="2" type="ORF">DFR30_2777</name>
</gene>
<proteinExistence type="predicted"/>
<dbReference type="Gene3D" id="3.40.50.300">
    <property type="entry name" value="P-loop containing nucleotide triphosphate hydrolases"/>
    <property type="match status" value="1"/>
</dbReference>
<dbReference type="AlphaFoldDB" id="A0A4V2PH58"/>
<dbReference type="EMBL" id="SMFX01000001">
    <property type="protein sequence ID" value="TCK19466.1"/>
    <property type="molecule type" value="Genomic_DNA"/>
</dbReference>
<evidence type="ECO:0000256" key="1">
    <source>
        <dbReference type="ARBA" id="ARBA00022679"/>
    </source>
</evidence>
<dbReference type="PANTHER" id="PTHR12788:SF10">
    <property type="entry name" value="PROTEIN-TYROSINE SULFOTRANSFERASE"/>
    <property type="match status" value="1"/>
</dbReference>
<keyword evidence="3" id="KW-1185">Reference proteome</keyword>
<name>A0A4V2PH58_9GAMM</name>
<keyword evidence="1 2" id="KW-0808">Transferase</keyword>
<accession>A0A4V2PH58</accession>
<dbReference type="PANTHER" id="PTHR12788">
    <property type="entry name" value="PROTEIN-TYROSINE SULFOTRANSFERASE 2"/>
    <property type="match status" value="1"/>
</dbReference>
<dbReference type="Pfam" id="PF13469">
    <property type="entry name" value="Sulfotransfer_3"/>
    <property type="match status" value="1"/>
</dbReference>
<dbReference type="SUPFAM" id="SSF52540">
    <property type="entry name" value="P-loop containing nucleoside triphosphate hydrolases"/>
    <property type="match status" value="1"/>
</dbReference>
<comment type="caution">
    <text evidence="2">The sequence shown here is derived from an EMBL/GenBank/DDBJ whole genome shotgun (WGS) entry which is preliminary data.</text>
</comment>
<organism evidence="2 3">
    <name type="scientific">Thiogranum longum</name>
    <dbReference type="NCBI Taxonomy" id="1537524"/>
    <lineage>
        <taxon>Bacteria</taxon>
        <taxon>Pseudomonadati</taxon>
        <taxon>Pseudomonadota</taxon>
        <taxon>Gammaproteobacteria</taxon>
        <taxon>Chromatiales</taxon>
        <taxon>Ectothiorhodospiraceae</taxon>
        <taxon>Thiogranum</taxon>
    </lineage>
</organism>
<protein>
    <submittedName>
        <fullName evidence="2">Sulfotransferase family protein</fullName>
    </submittedName>
</protein>
<dbReference type="GO" id="GO:0008476">
    <property type="term" value="F:protein-tyrosine sulfotransferase activity"/>
    <property type="evidence" value="ECO:0007669"/>
    <property type="project" value="InterPro"/>
</dbReference>
<evidence type="ECO:0000313" key="2">
    <source>
        <dbReference type="EMBL" id="TCK19466.1"/>
    </source>
</evidence>